<reference evidence="1 2" key="1">
    <citation type="submission" date="2023-10" db="EMBL/GenBank/DDBJ databases">
        <title>Surface-active antibiotics is a multifunctional adaptation for post-fire microbes.</title>
        <authorList>
            <person name="Liu M.D."/>
            <person name="Du Y."/>
            <person name="Koupaei S.K."/>
            <person name="Kim N.R."/>
            <person name="Zhang W."/>
            <person name="Traxler M.F."/>
        </authorList>
    </citation>
    <scope>NUCLEOTIDE SEQUENCE [LARGE SCALE GENOMIC DNA]</scope>
    <source>
        <strain evidence="1 2">F3</strain>
    </source>
</reference>
<name>A0ABZ0ECI3_9BURK</name>
<protein>
    <submittedName>
        <fullName evidence="1">Uncharacterized protein</fullName>
    </submittedName>
</protein>
<evidence type="ECO:0000313" key="1">
    <source>
        <dbReference type="EMBL" id="WOD14226.1"/>
    </source>
</evidence>
<gene>
    <name evidence="1" type="ORF">RW095_01565</name>
</gene>
<keyword evidence="2" id="KW-1185">Reference proteome</keyword>
<organism evidence="1 2">
    <name type="scientific">Paraburkholderia kirstenboschensis</name>
    <dbReference type="NCBI Taxonomy" id="1245436"/>
    <lineage>
        <taxon>Bacteria</taxon>
        <taxon>Pseudomonadati</taxon>
        <taxon>Pseudomonadota</taxon>
        <taxon>Betaproteobacteria</taxon>
        <taxon>Burkholderiales</taxon>
        <taxon>Burkholderiaceae</taxon>
        <taxon>Paraburkholderia</taxon>
    </lineage>
</organism>
<proteinExistence type="predicted"/>
<evidence type="ECO:0000313" key="2">
    <source>
        <dbReference type="Proteomes" id="UP001302652"/>
    </source>
</evidence>
<dbReference type="EMBL" id="CP136511">
    <property type="protein sequence ID" value="WOD14226.1"/>
    <property type="molecule type" value="Genomic_DNA"/>
</dbReference>
<dbReference type="Proteomes" id="UP001302652">
    <property type="component" value="Chromosome 3"/>
</dbReference>
<sequence>MLATKPCIATCVIDGVAVTLTFFPDTGFLRIDDVTGVRSRETRWSAPWRSLVTTFRELSETPEGERPTRICFRLSELRLRAPRRIDGHV</sequence>
<accession>A0ABZ0ECI3</accession>